<evidence type="ECO:0000313" key="6">
    <source>
        <dbReference type="Proteomes" id="UP000239494"/>
    </source>
</evidence>
<evidence type="ECO:0000256" key="3">
    <source>
        <dbReference type="SAM" id="MobiDB-lite"/>
    </source>
</evidence>
<protein>
    <submittedName>
        <fullName evidence="5">Surfactin synthase thioesterase subunit</fullName>
    </submittedName>
</protein>
<dbReference type="InterPro" id="IPR001031">
    <property type="entry name" value="Thioesterase"/>
</dbReference>
<dbReference type="GO" id="GO:0008610">
    <property type="term" value="P:lipid biosynthetic process"/>
    <property type="evidence" value="ECO:0007669"/>
    <property type="project" value="TreeGrafter"/>
</dbReference>
<dbReference type="RefSeq" id="WP_106189556.1">
    <property type="nucleotide sequence ID" value="NZ_PVTF01000007.1"/>
</dbReference>
<evidence type="ECO:0000256" key="1">
    <source>
        <dbReference type="ARBA" id="ARBA00007169"/>
    </source>
</evidence>
<sequence length="258" mass="28486">MADNDTAEDRWLRRYLPSENAAIRLVCFPHAGGSASFYRPVALSHAPRTDVLVLQYPGRQDRRHEPFVETVEEYADRIAELLAALPPKPTVYFGHSMGAVLGFEVAHRLEPDGRGPRSLVVSGRRAPSTSRPEEATRTDDAGILADMSQLEGTGSAVLGNEEIVRLALPAIRNDYRAIELYRPNDRVVRCPVTALIGVRDPKSTVAEAERWQEHTSGRFRLRRFPGGHFYLTEQHSQVNGEIAAELAEAALAPVGRGA</sequence>
<dbReference type="GO" id="GO:0016787">
    <property type="term" value="F:hydrolase activity"/>
    <property type="evidence" value="ECO:0007669"/>
    <property type="project" value="UniProtKB-KW"/>
</dbReference>
<dbReference type="SUPFAM" id="SSF53474">
    <property type="entry name" value="alpha/beta-Hydrolases"/>
    <property type="match status" value="1"/>
</dbReference>
<dbReference type="SMART" id="SM00824">
    <property type="entry name" value="PKS_TE"/>
    <property type="match status" value="1"/>
</dbReference>
<feature type="domain" description="Thioesterase TesA-like" evidence="4">
    <location>
        <begin position="26"/>
        <end position="251"/>
    </location>
</feature>
<evidence type="ECO:0000259" key="4">
    <source>
        <dbReference type="SMART" id="SM00824"/>
    </source>
</evidence>
<reference evidence="5 6" key="1">
    <citation type="submission" date="2018-03" db="EMBL/GenBank/DDBJ databases">
        <title>Genomic Encyclopedia of Archaeal and Bacterial Type Strains, Phase II (KMG-II): from individual species to whole genera.</title>
        <authorList>
            <person name="Goeker M."/>
        </authorList>
    </citation>
    <scope>NUCLEOTIDE SEQUENCE [LARGE SCALE GENOMIC DNA]</scope>
    <source>
        <strain evidence="5 6">DSM 44720</strain>
    </source>
</reference>
<keyword evidence="6" id="KW-1185">Reference proteome</keyword>
<dbReference type="InterPro" id="IPR012223">
    <property type="entry name" value="TEII"/>
</dbReference>
<dbReference type="InterPro" id="IPR029058">
    <property type="entry name" value="AB_hydrolase_fold"/>
</dbReference>
<dbReference type="EMBL" id="PVTF01000007">
    <property type="protein sequence ID" value="PRY39633.1"/>
    <property type="molecule type" value="Genomic_DNA"/>
</dbReference>
<dbReference type="Pfam" id="PF00975">
    <property type="entry name" value="Thioesterase"/>
    <property type="match status" value="1"/>
</dbReference>
<comment type="caution">
    <text evidence="5">The sequence shown here is derived from an EMBL/GenBank/DDBJ whole genome shotgun (WGS) entry which is preliminary data.</text>
</comment>
<dbReference type="PANTHER" id="PTHR11487">
    <property type="entry name" value="THIOESTERASE"/>
    <property type="match status" value="1"/>
</dbReference>
<dbReference type="Gene3D" id="3.40.50.1820">
    <property type="entry name" value="alpha/beta hydrolase"/>
    <property type="match status" value="1"/>
</dbReference>
<dbReference type="OrthoDB" id="4169718at2"/>
<dbReference type="AlphaFoldDB" id="A0A2T0T1X9"/>
<dbReference type="PANTHER" id="PTHR11487:SF0">
    <property type="entry name" value="S-ACYL FATTY ACID SYNTHASE THIOESTERASE, MEDIUM CHAIN"/>
    <property type="match status" value="1"/>
</dbReference>
<accession>A0A2T0T1X9</accession>
<comment type="similarity">
    <text evidence="1">Belongs to the thioesterase family.</text>
</comment>
<feature type="region of interest" description="Disordered" evidence="3">
    <location>
        <begin position="114"/>
        <end position="137"/>
    </location>
</feature>
<gene>
    <name evidence="5" type="ORF">CLV43_107220</name>
</gene>
<evidence type="ECO:0000256" key="2">
    <source>
        <dbReference type="ARBA" id="ARBA00022801"/>
    </source>
</evidence>
<proteinExistence type="inferred from homology"/>
<dbReference type="InterPro" id="IPR020802">
    <property type="entry name" value="TesA-like"/>
</dbReference>
<dbReference type="Proteomes" id="UP000239494">
    <property type="component" value="Unassembled WGS sequence"/>
</dbReference>
<name>A0A2T0T1X9_9PSEU</name>
<evidence type="ECO:0000313" key="5">
    <source>
        <dbReference type="EMBL" id="PRY39633.1"/>
    </source>
</evidence>
<keyword evidence="2" id="KW-0378">Hydrolase</keyword>
<organism evidence="5 6">
    <name type="scientific">Umezawaea tangerina</name>
    <dbReference type="NCBI Taxonomy" id="84725"/>
    <lineage>
        <taxon>Bacteria</taxon>
        <taxon>Bacillati</taxon>
        <taxon>Actinomycetota</taxon>
        <taxon>Actinomycetes</taxon>
        <taxon>Pseudonocardiales</taxon>
        <taxon>Pseudonocardiaceae</taxon>
        <taxon>Umezawaea</taxon>
    </lineage>
</organism>